<feature type="repeat" description="Filamin" evidence="2">
    <location>
        <begin position="567"/>
        <end position="605"/>
    </location>
</feature>
<dbReference type="AlphaFoldDB" id="A0A2R6PJY9"/>
<dbReference type="GO" id="GO:0051015">
    <property type="term" value="F:actin filament binding"/>
    <property type="evidence" value="ECO:0007669"/>
    <property type="project" value="InterPro"/>
</dbReference>
<sequence>MAFRIFSRAVISLFAVSLSSPFGIKLAESENLRNLNFAFGWLDEKDTFAAGDIATIKVKVLGNYERDKYKYAFNPNITVDGKMGNSSLVSGVSSNFDGDTSDWRISFVPITVGLFNVLVTDEHFNVLDSSLHFRVTPGKICPTACVGSWMGQINEFVAGTKAIVLILLKDAFGNNVSSDSEGKSTCNFTVSATYVNGSIASVLNVTYRGWHEVGYLSIEFAVVSAGNLFLYVEEKNQNLNGSPLPFKVNPGALDVSNCVANWSIQTNSFQLFSKMETFIHQRDQYGNLVPGLYQFDVEVIEKGTNLFMPVADLSSKELVPGIQVFSFSLEEPGNFMLMISDKGKSKSISNMPYNFTVFVGYCDGMNSIVKGSGLNDSISGETARFSVVLKDAYEYPAPVELERLHVQIVREFDSYHVQPSIYPMQTVNGSWSTRYLNIGVINRMETVSAPSIDPVNNSIEHRKIRASSFDVIYIPEKSGMYEITIFCGNIPLNGGHPFRKEVSAGEVNTSLSGVVKFAQNVPKMIKNEIVVQLMDSFYNPVLLQQSKLNLEIASINKSGFSTWTFVNDNDGLYTGWYLAKDFGTYEICASFNGKRFLPCPFGVNVYISEYFPKAYGDSVSVWEDESIAFDALENDYFAGGNGTIVKFSNPGHGSLLQYGQLLRYTPYEGFAGNDFFSYTISDINSNLASASVNISVLSIPPQFASVPSQLQATEDAVSPRFG</sequence>
<dbReference type="GO" id="GO:0030036">
    <property type="term" value="P:actin cytoskeleton organization"/>
    <property type="evidence" value="ECO:0007669"/>
    <property type="project" value="InterPro"/>
</dbReference>
<dbReference type="PANTHER" id="PTHR38537:SF8">
    <property type="entry name" value="FILAMIN-A"/>
    <property type="match status" value="1"/>
</dbReference>
<evidence type="ECO:0000313" key="5">
    <source>
        <dbReference type="EMBL" id="PSR92570.1"/>
    </source>
</evidence>
<proteinExistence type="predicted"/>
<dbReference type="SUPFAM" id="SSF81296">
    <property type="entry name" value="E set domains"/>
    <property type="match status" value="2"/>
</dbReference>
<dbReference type="EMBL" id="NKQK01000024">
    <property type="protein sequence ID" value="PSR92570.1"/>
    <property type="molecule type" value="Genomic_DNA"/>
</dbReference>
<dbReference type="FunFam" id="2.60.40.10:FF:002225">
    <property type="entry name" value="Gamete expressed 2"/>
    <property type="match status" value="1"/>
</dbReference>
<comment type="caution">
    <text evidence="5">The sequence shown here is derived from an EMBL/GenBank/DDBJ whole genome shotgun (WGS) entry which is preliminary data.</text>
</comment>
<dbReference type="InterPro" id="IPR044801">
    <property type="entry name" value="Filamin"/>
</dbReference>
<dbReference type="InterPro" id="IPR013783">
    <property type="entry name" value="Ig-like_fold"/>
</dbReference>
<dbReference type="Pfam" id="PF17963">
    <property type="entry name" value="Big_9"/>
    <property type="match status" value="1"/>
</dbReference>
<evidence type="ECO:0000313" key="6">
    <source>
        <dbReference type="Proteomes" id="UP000241394"/>
    </source>
</evidence>
<dbReference type="PROSITE" id="PS50194">
    <property type="entry name" value="FILAMIN_REPEAT"/>
    <property type="match status" value="1"/>
</dbReference>
<dbReference type="Pfam" id="PF00630">
    <property type="entry name" value="Filamin"/>
    <property type="match status" value="1"/>
</dbReference>
<keyword evidence="1" id="KW-0677">Repeat</keyword>
<dbReference type="Gene3D" id="2.60.40.3440">
    <property type="match status" value="1"/>
</dbReference>
<dbReference type="Gene3D" id="2.60.40.10">
    <property type="entry name" value="Immunoglobulins"/>
    <property type="match status" value="3"/>
</dbReference>
<keyword evidence="6" id="KW-1185">Reference proteome</keyword>
<dbReference type="Proteomes" id="UP000241394">
    <property type="component" value="Chromosome LG24"/>
</dbReference>
<reference evidence="5 6" key="1">
    <citation type="submission" date="2017-07" db="EMBL/GenBank/DDBJ databases">
        <title>An improved, manually edited Actinidia chinensis var. chinensis (kiwifruit) genome highlights the challenges associated with draft genomes and gene prediction in plants.</title>
        <authorList>
            <person name="Pilkington S."/>
            <person name="Crowhurst R."/>
            <person name="Hilario E."/>
            <person name="Nardozza S."/>
            <person name="Fraser L."/>
            <person name="Peng Y."/>
            <person name="Gunaseelan K."/>
            <person name="Simpson R."/>
            <person name="Tahir J."/>
            <person name="Deroles S."/>
            <person name="Templeton K."/>
            <person name="Luo Z."/>
            <person name="Davy M."/>
            <person name="Cheng C."/>
            <person name="Mcneilage M."/>
            <person name="Scaglione D."/>
            <person name="Liu Y."/>
            <person name="Zhang Q."/>
            <person name="Datson P."/>
            <person name="De Silva N."/>
            <person name="Gardiner S."/>
            <person name="Bassett H."/>
            <person name="Chagne D."/>
            <person name="Mccallum J."/>
            <person name="Dzierzon H."/>
            <person name="Deng C."/>
            <person name="Wang Y.-Y."/>
            <person name="Barron N."/>
            <person name="Manako K."/>
            <person name="Bowen J."/>
            <person name="Foster T."/>
            <person name="Erridge Z."/>
            <person name="Tiffin H."/>
            <person name="Waite C."/>
            <person name="Davies K."/>
            <person name="Grierson E."/>
            <person name="Laing W."/>
            <person name="Kirk R."/>
            <person name="Chen X."/>
            <person name="Wood M."/>
            <person name="Montefiori M."/>
            <person name="Brummell D."/>
            <person name="Schwinn K."/>
            <person name="Catanach A."/>
            <person name="Fullerton C."/>
            <person name="Li D."/>
            <person name="Meiyalaghan S."/>
            <person name="Nieuwenhuizen N."/>
            <person name="Read N."/>
            <person name="Prakash R."/>
            <person name="Hunter D."/>
            <person name="Zhang H."/>
            <person name="Mckenzie M."/>
            <person name="Knabel M."/>
            <person name="Harris A."/>
            <person name="Allan A."/>
            <person name="Chen A."/>
            <person name="Janssen B."/>
            <person name="Plunkett B."/>
            <person name="Dwamena C."/>
            <person name="Voogd C."/>
            <person name="Leif D."/>
            <person name="Lafferty D."/>
            <person name="Souleyre E."/>
            <person name="Varkonyi-Gasic E."/>
            <person name="Gambi F."/>
            <person name="Hanley J."/>
            <person name="Yao J.-L."/>
            <person name="Cheung J."/>
            <person name="David K."/>
            <person name="Warren B."/>
            <person name="Marsh K."/>
            <person name="Snowden K."/>
            <person name="Lin-Wang K."/>
            <person name="Brian L."/>
            <person name="Martinez-Sanchez M."/>
            <person name="Wang M."/>
            <person name="Ileperuma N."/>
            <person name="Macnee N."/>
            <person name="Campin R."/>
            <person name="Mcatee P."/>
            <person name="Drummond R."/>
            <person name="Espley R."/>
            <person name="Ireland H."/>
            <person name="Wu R."/>
            <person name="Atkinson R."/>
            <person name="Karunairetnam S."/>
            <person name="Bulley S."/>
            <person name="Chunkath S."/>
            <person name="Hanley Z."/>
            <person name="Storey R."/>
            <person name="Thrimawithana A."/>
            <person name="Thomson S."/>
            <person name="David C."/>
            <person name="Testolin R."/>
        </authorList>
    </citation>
    <scope>NUCLEOTIDE SEQUENCE [LARGE SCALE GENOMIC DNA]</scope>
    <source>
        <strain evidence="6">cv. Red5</strain>
        <tissue evidence="5">Young leaf</tissue>
    </source>
</reference>
<evidence type="ECO:0000256" key="2">
    <source>
        <dbReference type="PROSITE-ProRule" id="PRU00087"/>
    </source>
</evidence>
<feature type="signal peptide" evidence="3">
    <location>
        <begin position="1"/>
        <end position="29"/>
    </location>
</feature>
<organism evidence="5 6">
    <name type="scientific">Actinidia chinensis var. chinensis</name>
    <name type="common">Chinese soft-hair kiwi</name>
    <dbReference type="NCBI Taxonomy" id="1590841"/>
    <lineage>
        <taxon>Eukaryota</taxon>
        <taxon>Viridiplantae</taxon>
        <taxon>Streptophyta</taxon>
        <taxon>Embryophyta</taxon>
        <taxon>Tracheophyta</taxon>
        <taxon>Spermatophyta</taxon>
        <taxon>Magnoliopsida</taxon>
        <taxon>eudicotyledons</taxon>
        <taxon>Gunneridae</taxon>
        <taxon>Pentapetalae</taxon>
        <taxon>asterids</taxon>
        <taxon>Ericales</taxon>
        <taxon>Actinidiaceae</taxon>
        <taxon>Actinidia</taxon>
    </lineage>
</organism>
<dbReference type="InterPro" id="IPR017868">
    <property type="entry name" value="Filamin/ABP280_repeat-like"/>
</dbReference>
<feature type="chain" id="PRO_5015352367" evidence="3">
    <location>
        <begin position="30"/>
        <end position="722"/>
    </location>
</feature>
<evidence type="ECO:0000259" key="4">
    <source>
        <dbReference type="Pfam" id="PF23616"/>
    </source>
</evidence>
<dbReference type="InterPro" id="IPR056434">
    <property type="entry name" value="Ig_GEX2_N"/>
</dbReference>
<dbReference type="Gramene" id="PSR92570">
    <property type="protein sequence ID" value="PSR92570"/>
    <property type="gene ID" value="CEY00_Acc27191"/>
</dbReference>
<feature type="domain" description="GEX2 N-terminal Ig-like" evidence="4">
    <location>
        <begin position="36"/>
        <end position="135"/>
    </location>
</feature>
<gene>
    <name evidence="5" type="ORF">CEY00_Acc27191</name>
</gene>
<dbReference type="Pfam" id="PF23616">
    <property type="entry name" value="Ig_GEX2_N"/>
    <property type="match status" value="2"/>
</dbReference>
<name>A0A2R6PJY9_ACTCC</name>
<reference evidence="6" key="2">
    <citation type="journal article" date="2018" name="BMC Genomics">
        <title>A manually annotated Actinidia chinensis var. chinensis (kiwifruit) genome highlights the challenges associated with draft genomes and gene prediction in plants.</title>
        <authorList>
            <person name="Pilkington S.M."/>
            <person name="Crowhurst R."/>
            <person name="Hilario E."/>
            <person name="Nardozza S."/>
            <person name="Fraser L."/>
            <person name="Peng Y."/>
            <person name="Gunaseelan K."/>
            <person name="Simpson R."/>
            <person name="Tahir J."/>
            <person name="Deroles S.C."/>
            <person name="Templeton K."/>
            <person name="Luo Z."/>
            <person name="Davy M."/>
            <person name="Cheng C."/>
            <person name="McNeilage M."/>
            <person name="Scaglione D."/>
            <person name="Liu Y."/>
            <person name="Zhang Q."/>
            <person name="Datson P."/>
            <person name="De Silva N."/>
            <person name="Gardiner S.E."/>
            <person name="Bassett H."/>
            <person name="Chagne D."/>
            <person name="McCallum J."/>
            <person name="Dzierzon H."/>
            <person name="Deng C."/>
            <person name="Wang Y.Y."/>
            <person name="Barron L."/>
            <person name="Manako K."/>
            <person name="Bowen J."/>
            <person name="Foster T.M."/>
            <person name="Erridge Z.A."/>
            <person name="Tiffin H."/>
            <person name="Waite C.N."/>
            <person name="Davies K.M."/>
            <person name="Grierson E.P."/>
            <person name="Laing W.A."/>
            <person name="Kirk R."/>
            <person name="Chen X."/>
            <person name="Wood M."/>
            <person name="Montefiori M."/>
            <person name="Brummell D.A."/>
            <person name="Schwinn K.E."/>
            <person name="Catanach A."/>
            <person name="Fullerton C."/>
            <person name="Li D."/>
            <person name="Meiyalaghan S."/>
            <person name="Nieuwenhuizen N."/>
            <person name="Read N."/>
            <person name="Prakash R."/>
            <person name="Hunter D."/>
            <person name="Zhang H."/>
            <person name="McKenzie M."/>
            <person name="Knabel M."/>
            <person name="Harris A."/>
            <person name="Allan A.C."/>
            <person name="Gleave A."/>
            <person name="Chen A."/>
            <person name="Janssen B.J."/>
            <person name="Plunkett B."/>
            <person name="Ampomah-Dwamena C."/>
            <person name="Voogd C."/>
            <person name="Leif D."/>
            <person name="Lafferty D."/>
            <person name="Souleyre E.J.F."/>
            <person name="Varkonyi-Gasic E."/>
            <person name="Gambi F."/>
            <person name="Hanley J."/>
            <person name="Yao J.L."/>
            <person name="Cheung J."/>
            <person name="David K.M."/>
            <person name="Warren B."/>
            <person name="Marsh K."/>
            <person name="Snowden K.C."/>
            <person name="Lin-Wang K."/>
            <person name="Brian L."/>
            <person name="Martinez-Sanchez M."/>
            <person name="Wang M."/>
            <person name="Ileperuma N."/>
            <person name="Macnee N."/>
            <person name="Campin R."/>
            <person name="McAtee P."/>
            <person name="Drummond R.S.M."/>
            <person name="Espley R.V."/>
            <person name="Ireland H.S."/>
            <person name="Wu R."/>
            <person name="Atkinson R.G."/>
            <person name="Karunairetnam S."/>
            <person name="Bulley S."/>
            <person name="Chunkath S."/>
            <person name="Hanley Z."/>
            <person name="Storey R."/>
            <person name="Thrimawithana A.H."/>
            <person name="Thomson S."/>
            <person name="David C."/>
            <person name="Testolin R."/>
            <person name="Huang H."/>
            <person name="Hellens R.P."/>
            <person name="Schaffer R.J."/>
        </authorList>
    </citation>
    <scope>NUCLEOTIDE SEQUENCE [LARGE SCALE GENOMIC DNA]</scope>
    <source>
        <strain evidence="6">cv. Red5</strain>
    </source>
</reference>
<evidence type="ECO:0000256" key="1">
    <source>
        <dbReference type="ARBA" id="ARBA00022737"/>
    </source>
</evidence>
<dbReference type="OrthoDB" id="5334309at2759"/>
<evidence type="ECO:0000256" key="3">
    <source>
        <dbReference type="SAM" id="SignalP"/>
    </source>
</evidence>
<dbReference type="PANTHER" id="PTHR38537">
    <property type="entry name" value="JITTERBUG, ISOFORM N"/>
    <property type="match status" value="1"/>
</dbReference>
<protein>
    <submittedName>
        <fullName evidence="5">Protein GAMETE EXPRESSED like</fullName>
    </submittedName>
</protein>
<accession>A0A2R6PJY9</accession>
<dbReference type="InterPro" id="IPR014756">
    <property type="entry name" value="Ig_E-set"/>
</dbReference>
<dbReference type="OMA" id="RMEIATS"/>
<keyword evidence="3" id="KW-0732">Signal</keyword>
<dbReference type="STRING" id="1590841.A0A2R6PJY9"/>
<dbReference type="GO" id="GO:0048235">
    <property type="term" value="P:pollen sperm cell differentiation"/>
    <property type="evidence" value="ECO:0007669"/>
    <property type="project" value="TreeGrafter"/>
</dbReference>
<feature type="domain" description="GEX2 N-terminal Ig-like" evidence="4">
    <location>
        <begin position="144"/>
        <end position="248"/>
    </location>
</feature>
<dbReference type="InParanoid" id="A0A2R6PJY9"/>